<evidence type="ECO:0000313" key="2">
    <source>
        <dbReference type="Proteomes" id="UP001159427"/>
    </source>
</evidence>
<keyword evidence="2" id="KW-1185">Reference proteome</keyword>
<reference evidence="1 2" key="1">
    <citation type="submission" date="2022-05" db="EMBL/GenBank/DDBJ databases">
        <authorList>
            <consortium name="Genoscope - CEA"/>
            <person name="William W."/>
        </authorList>
    </citation>
    <scope>NUCLEOTIDE SEQUENCE [LARGE SCALE GENOMIC DNA]</scope>
</reference>
<organism evidence="1 2">
    <name type="scientific">Porites evermanni</name>
    <dbReference type="NCBI Taxonomy" id="104178"/>
    <lineage>
        <taxon>Eukaryota</taxon>
        <taxon>Metazoa</taxon>
        <taxon>Cnidaria</taxon>
        <taxon>Anthozoa</taxon>
        <taxon>Hexacorallia</taxon>
        <taxon>Scleractinia</taxon>
        <taxon>Fungiina</taxon>
        <taxon>Poritidae</taxon>
        <taxon>Porites</taxon>
    </lineage>
</organism>
<comment type="caution">
    <text evidence="1">The sequence shown here is derived from an EMBL/GenBank/DDBJ whole genome shotgun (WGS) entry which is preliminary data.</text>
</comment>
<name>A0ABN8LQL1_9CNID</name>
<sequence length="144" mass="16397">MLKLRKKFLPLFTPFTNSISSFSSMILALQWYSFRVEYQKGFSIHIADTLSQAPLPTTSHKQVHDDPLHLTFPTFQDATFQDIRAAASSDPKQIALHPLVLTGWPNDKLAVPELALPYWSVHHELTVHDGLFFKQNRVIIPSSL</sequence>
<dbReference type="PANTHER" id="PTHR37984">
    <property type="entry name" value="PROTEIN CBG26694"/>
    <property type="match status" value="1"/>
</dbReference>
<protein>
    <submittedName>
        <fullName evidence="1">Uncharacterized protein</fullName>
    </submittedName>
</protein>
<dbReference type="Proteomes" id="UP001159427">
    <property type="component" value="Unassembled WGS sequence"/>
</dbReference>
<proteinExistence type="predicted"/>
<dbReference type="InterPro" id="IPR050951">
    <property type="entry name" value="Retrovirus_Pol_polyprotein"/>
</dbReference>
<accession>A0ABN8LQL1</accession>
<evidence type="ECO:0000313" key="1">
    <source>
        <dbReference type="EMBL" id="CAH3019332.1"/>
    </source>
</evidence>
<dbReference type="PANTHER" id="PTHR37984:SF8">
    <property type="entry name" value="CCHC-TYPE DOMAIN-CONTAINING PROTEIN"/>
    <property type="match status" value="1"/>
</dbReference>
<dbReference type="EMBL" id="CALNXI010000113">
    <property type="protein sequence ID" value="CAH3019332.1"/>
    <property type="molecule type" value="Genomic_DNA"/>
</dbReference>
<gene>
    <name evidence="1" type="ORF">PEVE_00002296</name>
</gene>